<dbReference type="Pfam" id="PF25021">
    <property type="entry name" value="TEN_NHL"/>
    <property type="match status" value="2"/>
</dbReference>
<feature type="domain" description="Teneurin NHL" evidence="3">
    <location>
        <begin position="35"/>
        <end position="87"/>
    </location>
</feature>
<comment type="caution">
    <text evidence="4">The sequence shown here is derived from an EMBL/GenBank/DDBJ whole genome shotgun (WGS) entry which is preliminary data.</text>
</comment>
<evidence type="ECO:0000313" key="4">
    <source>
        <dbReference type="EMBL" id="RAI77636.1"/>
    </source>
</evidence>
<sequence>MNNTSSFLLKIVTLCLCLFVHIAYSQIITTIASGTNIGDGESALNAGLCGPIAIGFDKNGNSFIVDAEDYRVRKIDANGIITTLAGTGESGFAGDNTPAINAQFLSPHGVAVDAAGGVYIADTQNNRVRRIDLNGIITTVVGNGAYGYSGDGALL</sequence>
<dbReference type="PANTHER" id="PTHR46388">
    <property type="entry name" value="NHL REPEAT-CONTAINING PROTEIN 2"/>
    <property type="match status" value="1"/>
</dbReference>
<feature type="repeat" description="NHL" evidence="2">
    <location>
        <begin position="103"/>
        <end position="134"/>
    </location>
</feature>
<name>A0A327NUG1_9BACT</name>
<dbReference type="SUPFAM" id="SSF101898">
    <property type="entry name" value="NHL repeat"/>
    <property type="match status" value="1"/>
</dbReference>
<dbReference type="PROSITE" id="PS51125">
    <property type="entry name" value="NHL"/>
    <property type="match status" value="1"/>
</dbReference>
<evidence type="ECO:0000313" key="5">
    <source>
        <dbReference type="Proteomes" id="UP000249016"/>
    </source>
</evidence>
<evidence type="ECO:0000256" key="1">
    <source>
        <dbReference type="ARBA" id="ARBA00022737"/>
    </source>
</evidence>
<feature type="domain" description="Teneurin NHL" evidence="3">
    <location>
        <begin position="92"/>
        <end position="143"/>
    </location>
</feature>
<dbReference type="EMBL" id="QLII01000001">
    <property type="protein sequence ID" value="RAI77636.1"/>
    <property type="molecule type" value="Genomic_DNA"/>
</dbReference>
<reference evidence="4 5" key="1">
    <citation type="submission" date="2018-06" db="EMBL/GenBank/DDBJ databases">
        <title>Spirosoma sp. HMF3257 Genome sequencing and assembly.</title>
        <authorList>
            <person name="Kang H."/>
            <person name="Cha I."/>
            <person name="Kim H."/>
            <person name="Kang J."/>
            <person name="Joh K."/>
        </authorList>
    </citation>
    <scope>NUCLEOTIDE SEQUENCE [LARGE SCALE GENOMIC DNA]</scope>
    <source>
        <strain evidence="4 5">HMF3257</strain>
    </source>
</reference>
<evidence type="ECO:0000259" key="3">
    <source>
        <dbReference type="Pfam" id="PF25021"/>
    </source>
</evidence>
<gene>
    <name evidence="4" type="ORF">HMF3257_32175</name>
</gene>
<proteinExistence type="predicted"/>
<accession>A0A327NUG1</accession>
<keyword evidence="5" id="KW-1185">Reference proteome</keyword>
<protein>
    <recommendedName>
        <fullName evidence="3">Teneurin NHL domain-containing protein</fullName>
    </recommendedName>
</protein>
<dbReference type="InterPro" id="IPR001258">
    <property type="entry name" value="NHL_repeat"/>
</dbReference>
<dbReference type="Proteomes" id="UP000249016">
    <property type="component" value="Unassembled WGS sequence"/>
</dbReference>
<dbReference type="Gene3D" id="2.120.10.30">
    <property type="entry name" value="TolB, C-terminal domain"/>
    <property type="match status" value="1"/>
</dbReference>
<evidence type="ECO:0000256" key="2">
    <source>
        <dbReference type="PROSITE-ProRule" id="PRU00504"/>
    </source>
</evidence>
<dbReference type="AlphaFoldDB" id="A0A327NUG1"/>
<dbReference type="InterPro" id="IPR056822">
    <property type="entry name" value="TEN_NHL"/>
</dbReference>
<keyword evidence="1" id="KW-0677">Repeat</keyword>
<dbReference type="InterPro" id="IPR011042">
    <property type="entry name" value="6-blade_b-propeller_TolB-like"/>
</dbReference>
<organism evidence="4 5">
    <name type="scientific">Spirosoma telluris</name>
    <dbReference type="NCBI Taxonomy" id="2183553"/>
    <lineage>
        <taxon>Bacteria</taxon>
        <taxon>Pseudomonadati</taxon>
        <taxon>Bacteroidota</taxon>
        <taxon>Cytophagia</taxon>
        <taxon>Cytophagales</taxon>
        <taxon>Cytophagaceae</taxon>
        <taxon>Spirosoma</taxon>
    </lineage>
</organism>
<dbReference type="PANTHER" id="PTHR46388:SF2">
    <property type="entry name" value="NHL REPEAT-CONTAINING PROTEIN 2"/>
    <property type="match status" value="1"/>
</dbReference>